<reference evidence="1" key="1">
    <citation type="journal article" date="2014" name="Front. Microbiol.">
        <title>High frequency of phylogenetically diverse reductive dehalogenase-homologous genes in deep subseafloor sedimentary metagenomes.</title>
        <authorList>
            <person name="Kawai M."/>
            <person name="Futagami T."/>
            <person name="Toyoda A."/>
            <person name="Takaki Y."/>
            <person name="Nishi S."/>
            <person name="Hori S."/>
            <person name="Arai W."/>
            <person name="Tsubouchi T."/>
            <person name="Morono Y."/>
            <person name="Uchiyama I."/>
            <person name="Ito T."/>
            <person name="Fujiyama A."/>
            <person name="Inagaki F."/>
            <person name="Takami H."/>
        </authorList>
    </citation>
    <scope>NUCLEOTIDE SEQUENCE</scope>
    <source>
        <strain evidence="1">Expedition CK06-06</strain>
    </source>
</reference>
<dbReference type="EMBL" id="BARS01017320">
    <property type="protein sequence ID" value="GAF96574.1"/>
    <property type="molecule type" value="Genomic_DNA"/>
</dbReference>
<sequence length="259" mass="29839">MNQIRLEKFDLVLPQVMRENNIDMWIHVVRGAIPDPFGAEHLGSTSGVFIFTDRGGDRIERAVLGIRWRQGPTISGRASSLAHKLVEECGAYDIIGETTFQREMPGGPESQYDLRFKGFGKFVAERDPKRIAVNYMDELGPLVGTPSRDGISHTDYNLLVKAIGNKYARRIVSSEHLTKEYLARPVPSESNWVESAATEREMTRPWEQDYDSQKELLNQVRQEEFDHLLPQAMRKNNIDMWIHVLRESNPDPPCRRFWQ</sequence>
<name>X0TTM8_9ZZZZ</name>
<proteinExistence type="predicted"/>
<organism evidence="1">
    <name type="scientific">marine sediment metagenome</name>
    <dbReference type="NCBI Taxonomy" id="412755"/>
    <lineage>
        <taxon>unclassified sequences</taxon>
        <taxon>metagenomes</taxon>
        <taxon>ecological metagenomes</taxon>
    </lineage>
</organism>
<accession>X0TTM8</accession>
<gene>
    <name evidence="1" type="ORF">S01H1_28345</name>
</gene>
<dbReference type="AlphaFoldDB" id="X0TTM8"/>
<evidence type="ECO:0000313" key="1">
    <source>
        <dbReference type="EMBL" id="GAF96574.1"/>
    </source>
</evidence>
<protein>
    <submittedName>
        <fullName evidence="1">Uncharacterized protein</fullName>
    </submittedName>
</protein>
<comment type="caution">
    <text evidence="1">The sequence shown here is derived from an EMBL/GenBank/DDBJ whole genome shotgun (WGS) entry which is preliminary data.</text>
</comment>